<feature type="compositionally biased region" description="Gly residues" evidence="1">
    <location>
        <begin position="138"/>
        <end position="148"/>
    </location>
</feature>
<dbReference type="Gene3D" id="3.90.70.10">
    <property type="entry name" value="Cysteine proteinases"/>
    <property type="match status" value="2"/>
</dbReference>
<dbReference type="SUPFAM" id="SSF54001">
    <property type="entry name" value="Cysteine proteinases"/>
    <property type="match status" value="2"/>
</dbReference>
<comment type="caution">
    <text evidence="3">The sequence shown here is derived from an EMBL/GenBank/DDBJ whole genome shotgun (WGS) entry which is preliminary data.</text>
</comment>
<evidence type="ECO:0000256" key="1">
    <source>
        <dbReference type="SAM" id="MobiDB-lite"/>
    </source>
</evidence>
<dbReference type="GO" id="GO:0006508">
    <property type="term" value="P:proteolysis"/>
    <property type="evidence" value="ECO:0007669"/>
    <property type="project" value="InterPro"/>
</dbReference>
<proteinExistence type="predicted"/>
<dbReference type="InterPro" id="IPR000668">
    <property type="entry name" value="Peptidase_C1A_C"/>
</dbReference>
<dbReference type="Proteomes" id="UP001237642">
    <property type="component" value="Unassembled WGS sequence"/>
</dbReference>
<feature type="region of interest" description="Disordered" evidence="1">
    <location>
        <begin position="128"/>
        <end position="195"/>
    </location>
</feature>
<dbReference type="PROSITE" id="PS00639">
    <property type="entry name" value="THIOL_PROTEASE_HIS"/>
    <property type="match status" value="1"/>
</dbReference>
<evidence type="ECO:0000259" key="2">
    <source>
        <dbReference type="Pfam" id="PF00112"/>
    </source>
</evidence>
<name>A0AAD8N913_9APIA</name>
<feature type="compositionally biased region" description="Low complexity" evidence="1">
    <location>
        <begin position="128"/>
        <end position="137"/>
    </location>
</feature>
<keyword evidence="4" id="KW-1185">Reference proteome</keyword>
<gene>
    <name evidence="3" type="ORF">POM88_000107</name>
</gene>
<feature type="compositionally biased region" description="Basic and acidic residues" evidence="1">
    <location>
        <begin position="185"/>
        <end position="195"/>
    </location>
</feature>
<feature type="domain" description="Peptidase C1A papain C-terminal" evidence="2">
    <location>
        <begin position="41"/>
        <end position="108"/>
    </location>
</feature>
<feature type="domain" description="Peptidase C1A papain C-terminal" evidence="2">
    <location>
        <begin position="210"/>
        <end position="344"/>
    </location>
</feature>
<reference evidence="3" key="1">
    <citation type="submission" date="2023-02" db="EMBL/GenBank/DDBJ databases">
        <title>Genome of toxic invasive species Heracleum sosnowskyi carries increased number of genes despite the absence of recent whole-genome duplications.</title>
        <authorList>
            <person name="Schelkunov M."/>
            <person name="Shtratnikova V."/>
            <person name="Makarenko M."/>
            <person name="Klepikova A."/>
            <person name="Omelchenko D."/>
            <person name="Novikova G."/>
            <person name="Obukhova E."/>
            <person name="Bogdanov V."/>
            <person name="Penin A."/>
            <person name="Logacheva M."/>
        </authorList>
    </citation>
    <scope>NUCLEOTIDE SEQUENCE</scope>
    <source>
        <strain evidence="3">Hsosn_3</strain>
        <tissue evidence="3">Leaf</tissue>
    </source>
</reference>
<dbReference type="Pfam" id="PF00112">
    <property type="entry name" value="Peptidase_C1"/>
    <property type="match status" value="2"/>
</dbReference>
<feature type="compositionally biased region" description="Basic residues" evidence="1">
    <location>
        <begin position="149"/>
        <end position="158"/>
    </location>
</feature>
<dbReference type="InterPro" id="IPR025660">
    <property type="entry name" value="Pept_his_AS"/>
</dbReference>
<organism evidence="3 4">
    <name type="scientific">Heracleum sosnowskyi</name>
    <dbReference type="NCBI Taxonomy" id="360622"/>
    <lineage>
        <taxon>Eukaryota</taxon>
        <taxon>Viridiplantae</taxon>
        <taxon>Streptophyta</taxon>
        <taxon>Embryophyta</taxon>
        <taxon>Tracheophyta</taxon>
        <taxon>Spermatophyta</taxon>
        <taxon>Magnoliopsida</taxon>
        <taxon>eudicotyledons</taxon>
        <taxon>Gunneridae</taxon>
        <taxon>Pentapetalae</taxon>
        <taxon>asterids</taxon>
        <taxon>campanulids</taxon>
        <taxon>Apiales</taxon>
        <taxon>Apiaceae</taxon>
        <taxon>Apioideae</taxon>
        <taxon>apioid superclade</taxon>
        <taxon>Tordylieae</taxon>
        <taxon>Tordyliinae</taxon>
        <taxon>Heracleum</taxon>
    </lineage>
</organism>
<evidence type="ECO:0000313" key="3">
    <source>
        <dbReference type="EMBL" id="KAK1400502.1"/>
    </source>
</evidence>
<protein>
    <recommendedName>
        <fullName evidence="2">Peptidase C1A papain C-terminal domain-containing protein</fullName>
    </recommendedName>
</protein>
<sequence>MYSGGNKLDNPPRRDLDSPRIYIRSYRILRDFDDLDYPLMERRAYQDLHFGGPMMVTVLATNEFINYTGGVIKDMGDRNVDMAHSIAIVGMDSGKRSFMIQNSDLNWGNNRDGPIVLFPYPVIPNRWGSTSPRSARGSRGGRGGSGKCRVGRGGRGGRGRGGQGSGEGRRSEIGQGSGRGRRHEGRGDHCLEHYPEGAKRDANGNILLDKHNCLGMDPECALKFVKNFGICYETDYVFRGNKIDNPPRRDLDSLLIYIRGYRILRDFDDPDYPLTERRDYQALRFGGPMMSTVLATYEFINYTGGVIKDMGDRNVDMAHSIAIVGMDSGKRSFMIQNSDLNWGNNRDGVSVGWIRYHLVYDILQPIVLFPYHVIPNRWGSTGPRSTREVGVAGVEEAGVAGVEVEKAGLVWPGWKRQGWPRAG</sequence>
<accession>A0AAD8N913</accession>
<reference evidence="3" key="2">
    <citation type="submission" date="2023-05" db="EMBL/GenBank/DDBJ databases">
        <authorList>
            <person name="Schelkunov M.I."/>
        </authorList>
    </citation>
    <scope>NUCLEOTIDE SEQUENCE</scope>
    <source>
        <strain evidence="3">Hsosn_3</strain>
        <tissue evidence="3">Leaf</tissue>
    </source>
</reference>
<dbReference type="InterPro" id="IPR038765">
    <property type="entry name" value="Papain-like_cys_pep_sf"/>
</dbReference>
<dbReference type="GO" id="GO:0008234">
    <property type="term" value="F:cysteine-type peptidase activity"/>
    <property type="evidence" value="ECO:0007669"/>
    <property type="project" value="InterPro"/>
</dbReference>
<evidence type="ECO:0000313" key="4">
    <source>
        <dbReference type="Proteomes" id="UP001237642"/>
    </source>
</evidence>
<dbReference type="EMBL" id="JAUIZM010000001">
    <property type="protein sequence ID" value="KAK1400502.1"/>
    <property type="molecule type" value="Genomic_DNA"/>
</dbReference>
<dbReference type="AlphaFoldDB" id="A0AAD8N913"/>